<protein>
    <submittedName>
        <fullName evidence="2">DUF2663 family protein</fullName>
    </submittedName>
</protein>
<comment type="caution">
    <text evidence="2">The sequence shown here is derived from an EMBL/GenBank/DDBJ whole genome shotgun (WGS) entry which is preliminary data.</text>
</comment>
<sequence length="149" mass="17732">MDAFKQWNLPQPQSNVTIVLLQELVERKNDETHFKAKSLFYGYVLTFFVLIIGALFLYELEKSTALFVRTVSPTTTPFLLISITMSIVAFYQLRKFTKKSKKAEDEFESLRLEVLDRSDELFEGQIQWQNRHDVFKYMKEIHDVNLYYK</sequence>
<organism evidence="2 3">
    <name type="scientific">Guptibacillus hwajinpoensis</name>
    <dbReference type="NCBI Taxonomy" id="208199"/>
    <lineage>
        <taxon>Bacteria</taxon>
        <taxon>Bacillati</taxon>
        <taxon>Bacillota</taxon>
        <taxon>Bacilli</taxon>
        <taxon>Bacillales</taxon>
        <taxon>Guptibacillaceae</taxon>
        <taxon>Guptibacillus</taxon>
    </lineage>
</organism>
<dbReference type="Proteomes" id="UP000310541">
    <property type="component" value="Unassembled WGS sequence"/>
</dbReference>
<dbReference type="Pfam" id="PF10864">
    <property type="entry name" value="DUF2663"/>
    <property type="match status" value="1"/>
</dbReference>
<feature type="transmembrane region" description="Helical" evidence="1">
    <location>
        <begin position="38"/>
        <end position="57"/>
    </location>
</feature>
<evidence type="ECO:0000313" key="2">
    <source>
        <dbReference type="EMBL" id="TKD69883.1"/>
    </source>
</evidence>
<dbReference type="OrthoDB" id="2969742at2"/>
<keyword evidence="1" id="KW-1133">Transmembrane helix</keyword>
<keyword evidence="1" id="KW-0812">Transmembrane</keyword>
<dbReference type="InterPro" id="IPR020210">
    <property type="entry name" value="Uncharacterised_YpbF_TM"/>
</dbReference>
<reference evidence="2 3" key="1">
    <citation type="submission" date="2019-04" db="EMBL/GenBank/DDBJ databases">
        <title>Genome sequence of Bacillus hwajinpoensis strain Y2.</title>
        <authorList>
            <person name="Fair J.L."/>
            <person name="Maclea K.S."/>
        </authorList>
    </citation>
    <scope>NUCLEOTIDE SEQUENCE [LARGE SCALE GENOMIC DNA]</scope>
    <source>
        <strain evidence="2 3">Y2</strain>
    </source>
</reference>
<dbReference type="EMBL" id="SWFM01000003">
    <property type="protein sequence ID" value="TKD69883.1"/>
    <property type="molecule type" value="Genomic_DNA"/>
</dbReference>
<dbReference type="AlphaFoldDB" id="A0A4U1MG53"/>
<keyword evidence="1" id="KW-0472">Membrane</keyword>
<accession>A0A4U1MG53</accession>
<evidence type="ECO:0000313" key="3">
    <source>
        <dbReference type="Proteomes" id="UP000310541"/>
    </source>
</evidence>
<dbReference type="RefSeq" id="WP_136947304.1">
    <property type="nucleotide sequence ID" value="NZ_SWFM01000003.1"/>
</dbReference>
<proteinExistence type="predicted"/>
<feature type="transmembrane region" description="Helical" evidence="1">
    <location>
        <begin position="77"/>
        <end position="93"/>
    </location>
</feature>
<evidence type="ECO:0000256" key="1">
    <source>
        <dbReference type="SAM" id="Phobius"/>
    </source>
</evidence>
<name>A0A4U1MG53_9BACL</name>
<gene>
    <name evidence="2" type="ORF">FBF83_11465</name>
</gene>